<dbReference type="PROSITE" id="PS50011">
    <property type="entry name" value="PROTEIN_KINASE_DOM"/>
    <property type="match status" value="1"/>
</dbReference>
<dbReference type="InterPro" id="IPR008271">
    <property type="entry name" value="Ser/Thr_kinase_AS"/>
</dbReference>
<protein>
    <submittedName>
        <fullName evidence="3">Serine/threonine protein kinase</fullName>
    </submittedName>
</protein>
<gene>
    <name evidence="3" type="ORF">W97_05552</name>
</gene>
<evidence type="ECO:0000256" key="1">
    <source>
        <dbReference type="SAM" id="Coils"/>
    </source>
</evidence>
<dbReference type="GeneID" id="19902863"/>
<dbReference type="SMART" id="SM00220">
    <property type="entry name" value="S_TKc"/>
    <property type="match status" value="1"/>
</dbReference>
<dbReference type="RefSeq" id="XP_007781771.1">
    <property type="nucleotide sequence ID" value="XM_007783581.1"/>
</dbReference>
<dbReference type="PANTHER" id="PTHR44167">
    <property type="entry name" value="OVARIAN-SPECIFIC SERINE/THREONINE-PROTEIN KINASE LOK-RELATED"/>
    <property type="match status" value="1"/>
</dbReference>
<dbReference type="OrthoDB" id="4062651at2759"/>
<feature type="coiled-coil region" evidence="1">
    <location>
        <begin position="332"/>
        <end position="373"/>
    </location>
</feature>
<keyword evidence="4" id="KW-1185">Reference proteome</keyword>
<sequence>MSSESTPESIAALAADWCGRGSHVEFETNETVPLREERFLGYGVNGGVWETACQGIKLAWKRRYCRGLIGPQERKEIEVLKKLSHHHIIQLVGTYSHRQFLGLLLWPVAVCDLGVFFEDFELFTFKYLEGSESEKLGSHFQGMLDRFDQLSIGTTRYGNRSISLLLQCFGCLAQAVAYLHNERIRHKDLKPSNILLYHDGLRLTDFGTSTDFSALTVSVTDNGERGTPKYFAPEVAAFQPNGRAADIFSLGDKWCGLIAGVEPLAVHLLAEIKLMLAIEPEKRPAAEQLVEHLTVITCFKPSRRPSTRGTAVLFGPCCTKAITTLSSAAVAVDGLKKELESVTKALELARRDAKLARDDANALRTQNAELVNKLAQTRTYADNLGSAFTEG</sequence>
<keyword evidence="3" id="KW-0808">Transferase</keyword>
<evidence type="ECO:0000259" key="2">
    <source>
        <dbReference type="PROSITE" id="PS50011"/>
    </source>
</evidence>
<accession>R7YXC5</accession>
<dbReference type="EMBL" id="JH767580">
    <property type="protein sequence ID" value="EON66454.1"/>
    <property type="molecule type" value="Genomic_DNA"/>
</dbReference>
<reference evidence="4" key="1">
    <citation type="submission" date="2012-06" db="EMBL/GenBank/DDBJ databases">
        <title>The genome sequence of Coniosporium apollinis CBS 100218.</title>
        <authorList>
            <consortium name="The Broad Institute Genome Sequencing Platform"/>
            <person name="Cuomo C."/>
            <person name="Gorbushina A."/>
            <person name="Noack S."/>
            <person name="Walker B."/>
            <person name="Young S.K."/>
            <person name="Zeng Q."/>
            <person name="Gargeya S."/>
            <person name="Fitzgerald M."/>
            <person name="Haas B."/>
            <person name="Abouelleil A."/>
            <person name="Alvarado L."/>
            <person name="Arachchi H.M."/>
            <person name="Berlin A.M."/>
            <person name="Chapman S.B."/>
            <person name="Goldberg J."/>
            <person name="Griggs A."/>
            <person name="Gujja S."/>
            <person name="Hansen M."/>
            <person name="Howarth C."/>
            <person name="Imamovic A."/>
            <person name="Larimer J."/>
            <person name="McCowan C."/>
            <person name="Montmayeur A."/>
            <person name="Murphy C."/>
            <person name="Neiman D."/>
            <person name="Pearson M."/>
            <person name="Priest M."/>
            <person name="Roberts A."/>
            <person name="Saif S."/>
            <person name="Shea T."/>
            <person name="Sisk P."/>
            <person name="Sykes S."/>
            <person name="Wortman J."/>
            <person name="Nusbaum C."/>
            <person name="Birren B."/>
        </authorList>
    </citation>
    <scope>NUCLEOTIDE SEQUENCE [LARGE SCALE GENOMIC DNA]</scope>
    <source>
        <strain evidence="4">CBS 100218</strain>
    </source>
</reference>
<dbReference type="AlphaFoldDB" id="R7YXC5"/>
<evidence type="ECO:0000313" key="4">
    <source>
        <dbReference type="Proteomes" id="UP000016924"/>
    </source>
</evidence>
<dbReference type="InterPro" id="IPR011009">
    <property type="entry name" value="Kinase-like_dom_sf"/>
</dbReference>
<dbReference type="GO" id="GO:0005634">
    <property type="term" value="C:nucleus"/>
    <property type="evidence" value="ECO:0007669"/>
    <property type="project" value="TreeGrafter"/>
</dbReference>
<dbReference type="SUPFAM" id="SSF56112">
    <property type="entry name" value="Protein kinase-like (PK-like)"/>
    <property type="match status" value="1"/>
</dbReference>
<keyword evidence="1" id="KW-0175">Coiled coil</keyword>
<name>R7YXC5_CONA1</name>
<proteinExistence type="predicted"/>
<dbReference type="Gene3D" id="1.10.510.10">
    <property type="entry name" value="Transferase(Phosphotransferase) domain 1"/>
    <property type="match status" value="1"/>
</dbReference>
<organism evidence="3 4">
    <name type="scientific">Coniosporium apollinis (strain CBS 100218)</name>
    <name type="common">Rock-inhabiting black yeast</name>
    <dbReference type="NCBI Taxonomy" id="1168221"/>
    <lineage>
        <taxon>Eukaryota</taxon>
        <taxon>Fungi</taxon>
        <taxon>Dikarya</taxon>
        <taxon>Ascomycota</taxon>
        <taxon>Pezizomycotina</taxon>
        <taxon>Dothideomycetes</taxon>
        <taxon>Dothideomycetes incertae sedis</taxon>
        <taxon>Coniosporium</taxon>
    </lineage>
</organism>
<dbReference type="PROSITE" id="PS00108">
    <property type="entry name" value="PROTEIN_KINASE_ST"/>
    <property type="match status" value="1"/>
</dbReference>
<dbReference type="InterPro" id="IPR000719">
    <property type="entry name" value="Prot_kinase_dom"/>
</dbReference>
<evidence type="ECO:0000313" key="3">
    <source>
        <dbReference type="EMBL" id="EON66454.1"/>
    </source>
</evidence>
<dbReference type="Gene3D" id="3.30.200.20">
    <property type="entry name" value="Phosphorylase Kinase, domain 1"/>
    <property type="match status" value="1"/>
</dbReference>
<dbReference type="CDD" id="cd00180">
    <property type="entry name" value="PKc"/>
    <property type="match status" value="1"/>
</dbReference>
<feature type="domain" description="Protein kinase" evidence="2">
    <location>
        <begin position="34"/>
        <end position="314"/>
    </location>
</feature>
<dbReference type="GO" id="GO:0044773">
    <property type="term" value="P:mitotic DNA damage checkpoint signaling"/>
    <property type="evidence" value="ECO:0007669"/>
    <property type="project" value="TreeGrafter"/>
</dbReference>
<dbReference type="GO" id="GO:0005737">
    <property type="term" value="C:cytoplasm"/>
    <property type="evidence" value="ECO:0007669"/>
    <property type="project" value="TreeGrafter"/>
</dbReference>
<keyword evidence="3" id="KW-0418">Kinase</keyword>
<dbReference type="Proteomes" id="UP000016924">
    <property type="component" value="Unassembled WGS sequence"/>
</dbReference>
<keyword evidence="3" id="KW-0723">Serine/threonine-protein kinase</keyword>
<dbReference type="STRING" id="1168221.R7YXC5"/>
<dbReference type="PANTHER" id="PTHR44167:SF24">
    <property type="entry name" value="SERINE_THREONINE-PROTEIN KINASE CHK2"/>
    <property type="match status" value="1"/>
</dbReference>
<dbReference type="HOGENOM" id="CLU_705993_0_0_1"/>
<dbReference type="Pfam" id="PF00069">
    <property type="entry name" value="Pkinase"/>
    <property type="match status" value="1"/>
</dbReference>
<dbReference type="GO" id="GO:0004674">
    <property type="term" value="F:protein serine/threonine kinase activity"/>
    <property type="evidence" value="ECO:0007669"/>
    <property type="project" value="UniProtKB-KW"/>
</dbReference>
<dbReference type="GO" id="GO:0005524">
    <property type="term" value="F:ATP binding"/>
    <property type="evidence" value="ECO:0007669"/>
    <property type="project" value="InterPro"/>
</dbReference>
<dbReference type="eggNOG" id="KOG0032">
    <property type="taxonomic scope" value="Eukaryota"/>
</dbReference>